<feature type="region of interest" description="Disordered" evidence="1">
    <location>
        <begin position="91"/>
        <end position="139"/>
    </location>
</feature>
<dbReference type="Pfam" id="PF01381">
    <property type="entry name" value="HTH_3"/>
    <property type="match status" value="1"/>
</dbReference>
<reference evidence="3 4" key="1">
    <citation type="submission" date="2019-03" db="EMBL/GenBank/DDBJ databases">
        <authorList>
            <person name="Kox A.R. M."/>
        </authorList>
    </citation>
    <scope>NUCLEOTIDE SEQUENCE [LARGE SCALE GENOMIC DNA]</scope>
    <source>
        <strain evidence="3">MTUNDRAET4 annotated genome</strain>
    </source>
</reference>
<evidence type="ECO:0000259" key="2">
    <source>
        <dbReference type="PROSITE" id="PS50943"/>
    </source>
</evidence>
<organism evidence="3 4">
    <name type="scientific">Methylocella tundrae</name>
    <dbReference type="NCBI Taxonomy" id="227605"/>
    <lineage>
        <taxon>Bacteria</taxon>
        <taxon>Pseudomonadati</taxon>
        <taxon>Pseudomonadota</taxon>
        <taxon>Alphaproteobacteria</taxon>
        <taxon>Hyphomicrobiales</taxon>
        <taxon>Beijerinckiaceae</taxon>
        <taxon>Methylocella</taxon>
    </lineage>
</organism>
<dbReference type="RefSeq" id="WP_244605678.1">
    <property type="nucleotide sequence ID" value="NZ_CP139089.1"/>
</dbReference>
<name>A0A4U8YW93_METTU</name>
<dbReference type="InterPro" id="IPR001387">
    <property type="entry name" value="Cro/C1-type_HTH"/>
</dbReference>
<dbReference type="KEGG" id="mtun:MTUNDRAET4_0634"/>
<dbReference type="GO" id="GO:0003677">
    <property type="term" value="F:DNA binding"/>
    <property type="evidence" value="ECO:0007669"/>
    <property type="project" value="InterPro"/>
</dbReference>
<proteinExistence type="predicted"/>
<dbReference type="PROSITE" id="PS50943">
    <property type="entry name" value="HTH_CROC1"/>
    <property type="match status" value="1"/>
</dbReference>
<evidence type="ECO:0000313" key="4">
    <source>
        <dbReference type="Proteomes" id="UP000294360"/>
    </source>
</evidence>
<dbReference type="Gene3D" id="1.10.260.40">
    <property type="entry name" value="lambda repressor-like DNA-binding domains"/>
    <property type="match status" value="1"/>
</dbReference>
<feature type="compositionally biased region" description="Basic and acidic residues" evidence="1">
    <location>
        <begin position="116"/>
        <end position="139"/>
    </location>
</feature>
<evidence type="ECO:0000256" key="1">
    <source>
        <dbReference type="SAM" id="MobiDB-lite"/>
    </source>
</evidence>
<dbReference type="Proteomes" id="UP000294360">
    <property type="component" value="Chromosome"/>
</dbReference>
<dbReference type="AlphaFoldDB" id="A0A4U8YW93"/>
<feature type="domain" description="HTH cro/C1-type" evidence="2">
    <location>
        <begin position="6"/>
        <end position="63"/>
    </location>
</feature>
<dbReference type="InterPro" id="IPR010982">
    <property type="entry name" value="Lambda_DNA-bd_dom_sf"/>
</dbReference>
<protein>
    <submittedName>
        <fullName evidence="3">Transcriptional regulator, XRE family</fullName>
    </submittedName>
</protein>
<sequence length="139" mass="15324">MTAEQLRAARAMLRMEQSALAAASGVSVETVKRLERMQGHLSETRVATIKALRDALEAAGVEFLGENGGGVGVRLKVRSEAVADLTRRIEALQADMTPEPSNEKPSPRKAMKQLRRARDQNELTDLKNRRATSRREASK</sequence>
<accession>A0A4U8YW93</accession>
<gene>
    <name evidence="3" type="ORF">MTUNDRAET4_0634</name>
</gene>
<dbReference type="SUPFAM" id="SSF47413">
    <property type="entry name" value="lambda repressor-like DNA-binding domains"/>
    <property type="match status" value="1"/>
</dbReference>
<dbReference type="EMBL" id="LR536450">
    <property type="protein sequence ID" value="VFU07527.1"/>
    <property type="molecule type" value="Genomic_DNA"/>
</dbReference>
<evidence type="ECO:0000313" key="3">
    <source>
        <dbReference type="EMBL" id="VFU07527.1"/>
    </source>
</evidence>